<keyword evidence="2" id="KW-0964">Secreted</keyword>
<reference evidence="7" key="1">
    <citation type="submission" date="2022-03" db="EMBL/GenBank/DDBJ databases">
        <authorList>
            <person name="Martin H S."/>
        </authorList>
    </citation>
    <scope>NUCLEOTIDE SEQUENCE</scope>
</reference>
<keyword evidence="3" id="KW-1015">Disulfide bond</keyword>
<dbReference type="Pfam" id="PF00050">
    <property type="entry name" value="Kazal_1"/>
    <property type="match status" value="1"/>
</dbReference>
<evidence type="ECO:0000256" key="4">
    <source>
        <dbReference type="SAM" id="MobiDB-lite"/>
    </source>
</evidence>
<dbReference type="EMBL" id="OW152829">
    <property type="protein sequence ID" value="CAH2046957.1"/>
    <property type="molecule type" value="Genomic_DNA"/>
</dbReference>
<dbReference type="SUPFAM" id="SSF100895">
    <property type="entry name" value="Kazal-type serine protease inhibitors"/>
    <property type="match status" value="1"/>
</dbReference>
<dbReference type="InterPro" id="IPR002350">
    <property type="entry name" value="Kazal_dom"/>
</dbReference>
<gene>
    <name evidence="7" type="ORF">IPOD504_LOCUS5565</name>
</gene>
<feature type="region of interest" description="Disordered" evidence="4">
    <location>
        <begin position="25"/>
        <end position="126"/>
    </location>
</feature>
<dbReference type="CDD" id="cd00104">
    <property type="entry name" value="KAZAL_FS"/>
    <property type="match status" value="1"/>
</dbReference>
<organism evidence="7 8">
    <name type="scientific">Iphiclides podalirius</name>
    <name type="common">scarce swallowtail</name>
    <dbReference type="NCBI Taxonomy" id="110791"/>
    <lineage>
        <taxon>Eukaryota</taxon>
        <taxon>Metazoa</taxon>
        <taxon>Ecdysozoa</taxon>
        <taxon>Arthropoda</taxon>
        <taxon>Hexapoda</taxon>
        <taxon>Insecta</taxon>
        <taxon>Pterygota</taxon>
        <taxon>Neoptera</taxon>
        <taxon>Endopterygota</taxon>
        <taxon>Lepidoptera</taxon>
        <taxon>Glossata</taxon>
        <taxon>Ditrysia</taxon>
        <taxon>Papilionoidea</taxon>
        <taxon>Papilionidae</taxon>
        <taxon>Papilioninae</taxon>
        <taxon>Iphiclides</taxon>
    </lineage>
</organism>
<dbReference type="Proteomes" id="UP000837857">
    <property type="component" value="Chromosome 17"/>
</dbReference>
<evidence type="ECO:0000259" key="6">
    <source>
        <dbReference type="PROSITE" id="PS51465"/>
    </source>
</evidence>
<feature type="signal peptide" evidence="5">
    <location>
        <begin position="1"/>
        <end position="19"/>
    </location>
</feature>
<accession>A0ABN8I6G3</accession>
<feature type="domain" description="Kazal-like" evidence="6">
    <location>
        <begin position="124"/>
        <end position="177"/>
    </location>
</feature>
<feature type="non-terminal residue" evidence="7">
    <location>
        <position position="184"/>
    </location>
</feature>
<dbReference type="Gene3D" id="3.30.60.30">
    <property type="match status" value="1"/>
</dbReference>
<keyword evidence="8" id="KW-1185">Reference proteome</keyword>
<dbReference type="PROSITE" id="PS51465">
    <property type="entry name" value="KAZAL_2"/>
    <property type="match status" value="1"/>
</dbReference>
<dbReference type="PANTHER" id="PTHR21179">
    <property type="entry name" value="SERINE-TYPE ENDOPEPTIDASE INHIBITOR"/>
    <property type="match status" value="1"/>
</dbReference>
<evidence type="ECO:0000256" key="5">
    <source>
        <dbReference type="SAM" id="SignalP"/>
    </source>
</evidence>
<evidence type="ECO:0000256" key="1">
    <source>
        <dbReference type="ARBA" id="ARBA00004613"/>
    </source>
</evidence>
<dbReference type="InterPro" id="IPR039932">
    <property type="entry name" value="Spink4-like"/>
</dbReference>
<evidence type="ECO:0000313" key="7">
    <source>
        <dbReference type="EMBL" id="CAH2046957.1"/>
    </source>
</evidence>
<comment type="subcellular location">
    <subcellularLocation>
        <location evidence="1">Secreted</location>
    </subcellularLocation>
</comment>
<dbReference type="SMART" id="SM00280">
    <property type="entry name" value="KAZAL"/>
    <property type="match status" value="1"/>
</dbReference>
<proteinExistence type="predicted"/>
<feature type="compositionally biased region" description="Polar residues" evidence="4">
    <location>
        <begin position="105"/>
        <end position="121"/>
    </location>
</feature>
<keyword evidence="5" id="KW-0732">Signal</keyword>
<sequence>MKKYCVFFLFVLITQDAFGFGLRGKRQTEEKSETELEDRYGWNRPFYPREPQRPNQPSFGQRPYPEFYPGQNLYPGQRQFPNSGFPDQGRFPNPGQIPDQELYPGQQTTTQRPIDGSSTPADSDPAVQDCIRSCPVTAEYNPVCGTNSVTYPNPGRLMCAQACGVSVNLLRSSPCPSTTTATPV</sequence>
<name>A0ABN8I6G3_9NEOP</name>
<dbReference type="PANTHER" id="PTHR21179:SF0">
    <property type="entry name" value="SERINE PROTEASE INHIBITOR KAZAL-TYPE 4"/>
    <property type="match status" value="1"/>
</dbReference>
<evidence type="ECO:0000313" key="8">
    <source>
        <dbReference type="Proteomes" id="UP000837857"/>
    </source>
</evidence>
<protein>
    <recommendedName>
        <fullName evidence="6">Kazal-like domain-containing protein</fullName>
    </recommendedName>
</protein>
<evidence type="ECO:0000256" key="3">
    <source>
        <dbReference type="ARBA" id="ARBA00023157"/>
    </source>
</evidence>
<feature type="compositionally biased region" description="Basic and acidic residues" evidence="4">
    <location>
        <begin position="26"/>
        <end position="41"/>
    </location>
</feature>
<evidence type="ECO:0000256" key="2">
    <source>
        <dbReference type="ARBA" id="ARBA00022525"/>
    </source>
</evidence>
<feature type="chain" id="PRO_5046221736" description="Kazal-like domain-containing protein" evidence="5">
    <location>
        <begin position="20"/>
        <end position="184"/>
    </location>
</feature>
<dbReference type="InterPro" id="IPR036058">
    <property type="entry name" value="Kazal_dom_sf"/>
</dbReference>